<comment type="subcellular location">
    <subcellularLocation>
        <location evidence="5">Cytoplasm</location>
    </subcellularLocation>
</comment>
<sequence length="200" mass="22421">MIVGLTGGIGCGKSTASALFQELGIVVVDADQVNRDIVQPGTPALTAIHEHFGDDVLQSGELDRRALRNIIFNNPVEQKWLEALLHPLIREEMFSRLNTATSVYALLEAPLLFENDLDKKCHRSILVDLPEDMQLSRASSRDGATSDDIQRIINTQMPRQEKIQRADYILDNSLSVDDLKNQVLRLDQVLRLMAENAEFL</sequence>
<dbReference type="SUPFAM" id="SSF52540">
    <property type="entry name" value="P-loop containing nucleoside triphosphate hydrolases"/>
    <property type="match status" value="1"/>
</dbReference>
<dbReference type="HOGENOM" id="CLU_057180_0_0_6"/>
<dbReference type="UniPathway" id="UPA00241">
    <property type="reaction ID" value="UER00356"/>
</dbReference>
<evidence type="ECO:0000313" key="8">
    <source>
        <dbReference type="Proteomes" id="UP000005953"/>
    </source>
</evidence>
<keyword evidence="5 7" id="KW-0418">Kinase</keyword>
<evidence type="ECO:0000256" key="3">
    <source>
        <dbReference type="ARBA" id="ARBA00022840"/>
    </source>
</evidence>
<dbReference type="Gene3D" id="3.40.50.300">
    <property type="entry name" value="P-loop containing nucleotide triphosphate hydrolases"/>
    <property type="match status" value="1"/>
</dbReference>
<keyword evidence="3 5" id="KW-0067">ATP-binding</keyword>
<keyword evidence="5" id="KW-0963">Cytoplasm</keyword>
<organism evidence="7 8">
    <name type="scientific">Reinekea blandensis MED297</name>
    <dbReference type="NCBI Taxonomy" id="314283"/>
    <lineage>
        <taxon>Bacteria</taxon>
        <taxon>Pseudomonadati</taxon>
        <taxon>Pseudomonadota</taxon>
        <taxon>Gammaproteobacteria</taxon>
        <taxon>Oceanospirillales</taxon>
        <taxon>Saccharospirillaceae</taxon>
        <taxon>Reinekea</taxon>
    </lineage>
</organism>
<feature type="binding site" evidence="5">
    <location>
        <begin position="10"/>
        <end position="15"/>
    </location>
    <ligand>
        <name>ATP</name>
        <dbReference type="ChEBI" id="CHEBI:30616"/>
    </ligand>
</feature>
<dbReference type="GO" id="GO:0015937">
    <property type="term" value="P:coenzyme A biosynthetic process"/>
    <property type="evidence" value="ECO:0007669"/>
    <property type="project" value="UniProtKB-UniRule"/>
</dbReference>
<dbReference type="AlphaFoldDB" id="A4BKF8"/>
<dbReference type="InterPro" id="IPR027417">
    <property type="entry name" value="P-loop_NTPase"/>
</dbReference>
<dbReference type="STRING" id="314283.MED297_03492"/>
<dbReference type="OrthoDB" id="9812943at2"/>
<dbReference type="InterPro" id="IPR001977">
    <property type="entry name" value="Depp_CoAkinase"/>
</dbReference>
<evidence type="ECO:0000256" key="5">
    <source>
        <dbReference type="HAMAP-Rule" id="MF_00376"/>
    </source>
</evidence>
<comment type="pathway">
    <text evidence="5">Cofactor biosynthesis; coenzyme A biosynthesis; CoA from (R)-pantothenate: step 5/5.</text>
</comment>
<dbReference type="PANTHER" id="PTHR10695">
    <property type="entry name" value="DEPHOSPHO-COA KINASE-RELATED"/>
    <property type="match status" value="1"/>
</dbReference>
<dbReference type="CDD" id="cd02022">
    <property type="entry name" value="DPCK"/>
    <property type="match status" value="1"/>
</dbReference>
<evidence type="ECO:0000256" key="6">
    <source>
        <dbReference type="NCBIfam" id="TIGR00152"/>
    </source>
</evidence>
<name>A4BKF8_9GAMM</name>
<evidence type="ECO:0000256" key="2">
    <source>
        <dbReference type="ARBA" id="ARBA00022741"/>
    </source>
</evidence>
<dbReference type="PANTHER" id="PTHR10695:SF46">
    <property type="entry name" value="BIFUNCTIONAL COENZYME A SYNTHASE-RELATED"/>
    <property type="match status" value="1"/>
</dbReference>
<dbReference type="RefSeq" id="WP_008047455.1">
    <property type="nucleotide sequence ID" value="NZ_CH724154.1"/>
</dbReference>
<reference evidence="7 8" key="1">
    <citation type="submission" date="2006-02" db="EMBL/GenBank/DDBJ databases">
        <authorList>
            <person name="Pinhassi J."/>
            <person name="Pedros-Alio C."/>
            <person name="Ferriera S."/>
            <person name="Johnson J."/>
            <person name="Kravitz S."/>
            <person name="Halpern A."/>
            <person name="Remington K."/>
            <person name="Beeson K."/>
            <person name="Tran B."/>
            <person name="Rogers Y.-H."/>
            <person name="Friedman R."/>
            <person name="Venter J.C."/>
        </authorList>
    </citation>
    <scope>NUCLEOTIDE SEQUENCE [LARGE SCALE GENOMIC DNA]</scope>
    <source>
        <strain evidence="7 8">MED297</strain>
    </source>
</reference>
<keyword evidence="2 5" id="KW-0547">Nucleotide-binding</keyword>
<evidence type="ECO:0000313" key="7">
    <source>
        <dbReference type="EMBL" id="EAR07405.1"/>
    </source>
</evidence>
<dbReference type="NCBIfam" id="TIGR00152">
    <property type="entry name" value="dephospho-CoA kinase"/>
    <property type="match status" value="1"/>
</dbReference>
<proteinExistence type="inferred from homology"/>
<evidence type="ECO:0000256" key="4">
    <source>
        <dbReference type="ARBA" id="ARBA00022993"/>
    </source>
</evidence>
<dbReference type="GO" id="GO:0005524">
    <property type="term" value="F:ATP binding"/>
    <property type="evidence" value="ECO:0007669"/>
    <property type="project" value="UniProtKB-UniRule"/>
</dbReference>
<dbReference type="HAMAP" id="MF_00376">
    <property type="entry name" value="Dephospho_CoA_kinase"/>
    <property type="match status" value="1"/>
</dbReference>
<keyword evidence="8" id="KW-1185">Reference proteome</keyword>
<dbReference type="PROSITE" id="PS51219">
    <property type="entry name" value="DPCK"/>
    <property type="match status" value="1"/>
</dbReference>
<comment type="function">
    <text evidence="5">Catalyzes the phosphorylation of the 3'-hydroxyl group of dephosphocoenzyme A to form coenzyme A.</text>
</comment>
<dbReference type="Proteomes" id="UP000005953">
    <property type="component" value="Unassembled WGS sequence"/>
</dbReference>
<evidence type="ECO:0000256" key="1">
    <source>
        <dbReference type="ARBA" id="ARBA00009018"/>
    </source>
</evidence>
<comment type="similarity">
    <text evidence="1 5">Belongs to the CoaE family.</text>
</comment>
<gene>
    <name evidence="5" type="primary">coaE</name>
    <name evidence="7" type="ORF">MED297_03492</name>
</gene>
<comment type="caution">
    <text evidence="7">The sequence shown here is derived from an EMBL/GenBank/DDBJ whole genome shotgun (WGS) entry which is preliminary data.</text>
</comment>
<dbReference type="EC" id="2.7.1.24" evidence="5 6"/>
<dbReference type="EMBL" id="AAOE01000044">
    <property type="protein sequence ID" value="EAR07405.1"/>
    <property type="molecule type" value="Genomic_DNA"/>
</dbReference>
<dbReference type="GO" id="GO:0005737">
    <property type="term" value="C:cytoplasm"/>
    <property type="evidence" value="ECO:0007669"/>
    <property type="project" value="UniProtKB-SubCell"/>
</dbReference>
<dbReference type="GO" id="GO:0004140">
    <property type="term" value="F:dephospho-CoA kinase activity"/>
    <property type="evidence" value="ECO:0007669"/>
    <property type="project" value="UniProtKB-UniRule"/>
</dbReference>
<keyword evidence="5" id="KW-0808">Transferase</keyword>
<protein>
    <recommendedName>
        <fullName evidence="5 6">Dephospho-CoA kinase</fullName>
        <ecNumber evidence="5 6">2.7.1.24</ecNumber>
    </recommendedName>
    <alternativeName>
        <fullName evidence="5">Dephosphocoenzyme A kinase</fullName>
    </alternativeName>
</protein>
<dbReference type="Pfam" id="PF01121">
    <property type="entry name" value="CoaE"/>
    <property type="match status" value="1"/>
</dbReference>
<accession>A4BKF8</accession>
<comment type="catalytic activity">
    <reaction evidence="5">
        <text>3'-dephospho-CoA + ATP = ADP + CoA + H(+)</text>
        <dbReference type="Rhea" id="RHEA:18245"/>
        <dbReference type="ChEBI" id="CHEBI:15378"/>
        <dbReference type="ChEBI" id="CHEBI:30616"/>
        <dbReference type="ChEBI" id="CHEBI:57287"/>
        <dbReference type="ChEBI" id="CHEBI:57328"/>
        <dbReference type="ChEBI" id="CHEBI:456216"/>
        <dbReference type="EC" id="2.7.1.24"/>
    </reaction>
</comment>
<keyword evidence="4 5" id="KW-0173">Coenzyme A biosynthesis</keyword>